<gene>
    <name evidence="2" type="ORF">A2V47_02795</name>
</gene>
<sequence>MNKKDERIYKVFKTYKGFIRTKDILAAGIHTRNIKRAREKGQIIQVKRGFYRLAEIPLISNQGFVDLARAVPGGVICLLSALSYYELTTFNPSVIAMAICRGSRKPKINYPPVEFYHFSKKQFEAGINKIKIKAHKIRIYSPEKTICDCFRYRSKLGLDIVKEGLSEYLKLKDRNLEKLLEYAEICRIKPLLQTWLNAML</sequence>
<organism evidence="2 3">
    <name type="scientific">Candidatus Sediminicultor quintus</name>
    <dbReference type="NCBI Taxonomy" id="1797291"/>
    <lineage>
        <taxon>Bacteria</taxon>
        <taxon>Pseudomonadati</taxon>
        <taxon>Atribacterota</taxon>
        <taxon>Candidatus Phoenicimicrobiia</taxon>
        <taxon>Candidatus Pheonicimicrobiales</taxon>
        <taxon>Candidatus Phoenicimicrobiaceae</taxon>
        <taxon>Candidatus Sediminicultor</taxon>
    </lineage>
</organism>
<accession>A0A1F5AD22</accession>
<name>A0A1F5AD22_9BACT</name>
<reference evidence="2 3" key="1">
    <citation type="journal article" date="2016" name="Nat. Commun.">
        <title>Thousands of microbial genomes shed light on interconnected biogeochemical processes in an aquifer system.</title>
        <authorList>
            <person name="Anantharaman K."/>
            <person name="Brown C.T."/>
            <person name="Hug L.A."/>
            <person name="Sharon I."/>
            <person name="Castelle C.J."/>
            <person name="Probst A.J."/>
            <person name="Thomas B.C."/>
            <person name="Singh A."/>
            <person name="Wilkins M.J."/>
            <person name="Karaoz U."/>
            <person name="Brodie E.L."/>
            <person name="Williams K.H."/>
            <person name="Hubbard S.S."/>
            <person name="Banfield J.F."/>
        </authorList>
    </citation>
    <scope>NUCLEOTIDE SEQUENCE [LARGE SCALE GENOMIC DNA]</scope>
</reference>
<dbReference type="EMBL" id="MEYH01000035">
    <property type="protein sequence ID" value="OGD16393.1"/>
    <property type="molecule type" value="Genomic_DNA"/>
</dbReference>
<comment type="caution">
    <text evidence="2">The sequence shown here is derived from an EMBL/GenBank/DDBJ whole genome shotgun (WGS) entry which is preliminary data.</text>
</comment>
<feature type="domain" description="AbiEi antitoxin N-terminal" evidence="1">
    <location>
        <begin position="6"/>
        <end position="54"/>
    </location>
</feature>
<dbReference type="InterPro" id="IPR025159">
    <property type="entry name" value="AbiEi_N"/>
</dbReference>
<dbReference type="AlphaFoldDB" id="A0A1F5AD22"/>
<protein>
    <recommendedName>
        <fullName evidence="1">AbiEi antitoxin N-terminal domain-containing protein</fullName>
    </recommendedName>
</protein>
<evidence type="ECO:0000313" key="3">
    <source>
        <dbReference type="Proteomes" id="UP000177701"/>
    </source>
</evidence>
<dbReference type="Pfam" id="PF13338">
    <property type="entry name" value="AbiEi_4"/>
    <property type="match status" value="1"/>
</dbReference>
<dbReference type="Proteomes" id="UP000177701">
    <property type="component" value="Unassembled WGS sequence"/>
</dbReference>
<evidence type="ECO:0000313" key="2">
    <source>
        <dbReference type="EMBL" id="OGD16393.1"/>
    </source>
</evidence>
<evidence type="ECO:0000259" key="1">
    <source>
        <dbReference type="Pfam" id="PF13338"/>
    </source>
</evidence>
<dbReference type="STRING" id="1797291.A2V47_02795"/>
<proteinExistence type="predicted"/>